<dbReference type="Proteomes" id="UP001057402">
    <property type="component" value="Chromosome 10"/>
</dbReference>
<dbReference type="EMBL" id="CM042889">
    <property type="protein sequence ID" value="KAI4319254.1"/>
    <property type="molecule type" value="Genomic_DNA"/>
</dbReference>
<accession>A0ACB9M7G7</accession>
<reference evidence="2" key="1">
    <citation type="journal article" date="2023" name="Front. Plant Sci.">
        <title>Chromosomal-level genome assembly of Melastoma candidum provides insights into trichome evolution.</title>
        <authorList>
            <person name="Zhong Y."/>
            <person name="Wu W."/>
            <person name="Sun C."/>
            <person name="Zou P."/>
            <person name="Liu Y."/>
            <person name="Dai S."/>
            <person name="Zhou R."/>
        </authorList>
    </citation>
    <scope>NUCLEOTIDE SEQUENCE [LARGE SCALE GENOMIC DNA]</scope>
</reference>
<evidence type="ECO:0000313" key="1">
    <source>
        <dbReference type="EMBL" id="KAI4319254.1"/>
    </source>
</evidence>
<gene>
    <name evidence="1" type="ORF">MLD38_032877</name>
</gene>
<keyword evidence="2" id="KW-1185">Reference proteome</keyword>
<name>A0ACB9M7G7_9MYRT</name>
<evidence type="ECO:0000313" key="2">
    <source>
        <dbReference type="Proteomes" id="UP001057402"/>
    </source>
</evidence>
<comment type="caution">
    <text evidence="1">The sequence shown here is derived from an EMBL/GenBank/DDBJ whole genome shotgun (WGS) entry which is preliminary data.</text>
</comment>
<protein>
    <submittedName>
        <fullName evidence="1">Uncharacterized protein</fullName>
    </submittedName>
</protein>
<organism evidence="1 2">
    <name type="scientific">Melastoma candidum</name>
    <dbReference type="NCBI Taxonomy" id="119954"/>
    <lineage>
        <taxon>Eukaryota</taxon>
        <taxon>Viridiplantae</taxon>
        <taxon>Streptophyta</taxon>
        <taxon>Embryophyta</taxon>
        <taxon>Tracheophyta</taxon>
        <taxon>Spermatophyta</taxon>
        <taxon>Magnoliopsida</taxon>
        <taxon>eudicotyledons</taxon>
        <taxon>Gunneridae</taxon>
        <taxon>Pentapetalae</taxon>
        <taxon>rosids</taxon>
        <taxon>malvids</taxon>
        <taxon>Myrtales</taxon>
        <taxon>Melastomataceae</taxon>
        <taxon>Melastomatoideae</taxon>
        <taxon>Melastomateae</taxon>
        <taxon>Melastoma</taxon>
    </lineage>
</organism>
<proteinExistence type="predicted"/>
<sequence>MENPHGKWSSSVTKLENAIWAIRLLLICVGIGSCFALLKAAVIPYASTFVVNTVPCIWNCGRILFSPPYVYIIVNCIIMAIVASNSFHHHLGRKPETAPSSLYLQKTELLETKFTEKDEAMVEETIEVIKPMIAESDIASTTSSGRTDHDPSNPPSAALSRSLLSTTGTRIPERIAEEEPGKYSTESEERNLPDEQEGDTLDSIWKAITEGQGKQPMAQLKKSDTWETATRRALNEAEPGVYDERAFRKSETFRERTAAVPTTVMVDREVAKEKSMGLDELNLRIEAFIRKNWDDMRLQREESARKLVEMVNGRIVLRR</sequence>